<gene>
    <name evidence="1" type="ORF">SO802_002445</name>
</gene>
<dbReference type="AlphaFoldDB" id="A0AAW2E2L5"/>
<proteinExistence type="predicted"/>
<accession>A0AAW2E2L5</accession>
<name>A0AAW2E2L5_9ROSI</name>
<keyword evidence="2" id="KW-1185">Reference proteome</keyword>
<dbReference type="EMBL" id="JAZDWU010000001">
    <property type="protein sequence ID" value="KAL0015376.1"/>
    <property type="molecule type" value="Genomic_DNA"/>
</dbReference>
<dbReference type="Proteomes" id="UP001459277">
    <property type="component" value="Unassembled WGS sequence"/>
</dbReference>
<protein>
    <submittedName>
        <fullName evidence="1">Uncharacterized protein</fullName>
    </submittedName>
</protein>
<reference evidence="1 2" key="1">
    <citation type="submission" date="2024-01" db="EMBL/GenBank/DDBJ databases">
        <title>A telomere-to-telomere, gap-free genome of sweet tea (Lithocarpus litseifolius).</title>
        <authorList>
            <person name="Zhou J."/>
        </authorList>
    </citation>
    <scope>NUCLEOTIDE SEQUENCE [LARGE SCALE GENOMIC DNA]</scope>
    <source>
        <strain evidence="1">Zhou-2022a</strain>
        <tissue evidence="1">Leaf</tissue>
    </source>
</reference>
<evidence type="ECO:0000313" key="1">
    <source>
        <dbReference type="EMBL" id="KAL0015376.1"/>
    </source>
</evidence>
<comment type="caution">
    <text evidence="1">The sequence shown here is derived from an EMBL/GenBank/DDBJ whole genome shotgun (WGS) entry which is preliminary data.</text>
</comment>
<organism evidence="1 2">
    <name type="scientific">Lithocarpus litseifolius</name>
    <dbReference type="NCBI Taxonomy" id="425828"/>
    <lineage>
        <taxon>Eukaryota</taxon>
        <taxon>Viridiplantae</taxon>
        <taxon>Streptophyta</taxon>
        <taxon>Embryophyta</taxon>
        <taxon>Tracheophyta</taxon>
        <taxon>Spermatophyta</taxon>
        <taxon>Magnoliopsida</taxon>
        <taxon>eudicotyledons</taxon>
        <taxon>Gunneridae</taxon>
        <taxon>Pentapetalae</taxon>
        <taxon>rosids</taxon>
        <taxon>fabids</taxon>
        <taxon>Fagales</taxon>
        <taxon>Fagaceae</taxon>
        <taxon>Lithocarpus</taxon>
    </lineage>
</organism>
<evidence type="ECO:0000313" key="2">
    <source>
        <dbReference type="Proteomes" id="UP001459277"/>
    </source>
</evidence>
<sequence length="143" mass="15595">MIGGHEIASTPIGMANNVSFPLQQPTPLAGNHFMPRSVFDLKHSIFAGKIVNKTAFGHKTWVIDTSASDHIVCSVTLMHSFTSISQCVVELPNGESAQDLIHWWMIGKGEVSNGLYLLQNITSALAVSPSSLQDYLSQFRSTH</sequence>